<gene>
    <name evidence="1" type="ORF">M976_03954</name>
</gene>
<dbReference type="Proteomes" id="UP000078407">
    <property type="component" value="Unassembled WGS sequence"/>
</dbReference>
<accession>A0ABX2W349</accession>
<evidence type="ECO:0000313" key="1">
    <source>
        <dbReference type="EMBL" id="OAT25021.1"/>
    </source>
</evidence>
<protein>
    <recommendedName>
        <fullName evidence="3">Inner membrane protein</fullName>
    </recommendedName>
</protein>
<dbReference type="EMBL" id="LXEQ01000058">
    <property type="protein sequence ID" value="OAT25021.1"/>
    <property type="molecule type" value="Genomic_DNA"/>
</dbReference>
<dbReference type="RefSeq" id="WP_157092961.1">
    <property type="nucleotide sequence ID" value="NZ_LXEQ01000058.1"/>
</dbReference>
<organism evidence="1 2">
    <name type="scientific">Buttiauxella ferragutiae ATCC 51602</name>
    <dbReference type="NCBI Taxonomy" id="1354252"/>
    <lineage>
        <taxon>Bacteria</taxon>
        <taxon>Pseudomonadati</taxon>
        <taxon>Pseudomonadota</taxon>
        <taxon>Gammaproteobacteria</taxon>
        <taxon>Enterobacterales</taxon>
        <taxon>Enterobacteriaceae</taxon>
        <taxon>Buttiauxella</taxon>
    </lineage>
</organism>
<reference evidence="1 2" key="1">
    <citation type="submission" date="2016-04" db="EMBL/GenBank/DDBJ databases">
        <title>ATOL: Assembling a taxonomically balanced genome-scale reconstruction of the evolutionary history of the Enterobacteriaceae.</title>
        <authorList>
            <person name="Plunkett G.III."/>
            <person name="Neeno-Eckwall E.C."/>
            <person name="Glasner J.D."/>
            <person name="Perna N.T."/>
        </authorList>
    </citation>
    <scope>NUCLEOTIDE SEQUENCE [LARGE SCALE GENOMIC DNA]</scope>
    <source>
        <strain evidence="1 2">ATCC 51602</strain>
    </source>
</reference>
<sequence length="49" mass="5699">MKMFNYSAIAALTLILMFWGALLLDTNNILHHLSDTMHMIENMLKVDFD</sequence>
<evidence type="ECO:0000313" key="2">
    <source>
        <dbReference type="Proteomes" id="UP000078407"/>
    </source>
</evidence>
<evidence type="ECO:0008006" key="3">
    <source>
        <dbReference type="Google" id="ProtNLM"/>
    </source>
</evidence>
<comment type="caution">
    <text evidence="1">The sequence shown here is derived from an EMBL/GenBank/DDBJ whole genome shotgun (WGS) entry which is preliminary data.</text>
</comment>
<proteinExistence type="predicted"/>
<keyword evidence="2" id="KW-1185">Reference proteome</keyword>
<name>A0ABX2W349_9ENTR</name>